<dbReference type="GO" id="GO:0005886">
    <property type="term" value="C:plasma membrane"/>
    <property type="evidence" value="ECO:0007669"/>
    <property type="project" value="TreeGrafter"/>
</dbReference>
<evidence type="ECO:0000256" key="2">
    <source>
        <dbReference type="ARBA" id="ARBA00022448"/>
    </source>
</evidence>
<gene>
    <name evidence="8" type="ORF">OZSIB_2641</name>
</gene>
<evidence type="ECO:0000313" key="8">
    <source>
        <dbReference type="EMBL" id="RCK80753.1"/>
    </source>
</evidence>
<dbReference type="PIRSF" id="PIRSF006102">
    <property type="entry name" value="NQR_DE"/>
    <property type="match status" value="1"/>
</dbReference>
<feature type="transmembrane region" description="Helical" evidence="7">
    <location>
        <begin position="176"/>
        <end position="197"/>
    </location>
</feature>
<dbReference type="Proteomes" id="UP000252355">
    <property type="component" value="Unassembled WGS sequence"/>
</dbReference>
<dbReference type="EMBL" id="QOQW01000004">
    <property type="protein sequence ID" value="RCK80753.1"/>
    <property type="molecule type" value="Genomic_DNA"/>
</dbReference>
<accession>A0A367ZRK7</accession>
<dbReference type="AlphaFoldDB" id="A0A367ZRK7"/>
<evidence type="ECO:0000256" key="1">
    <source>
        <dbReference type="ARBA" id="ARBA00004127"/>
    </source>
</evidence>
<evidence type="ECO:0000313" key="9">
    <source>
        <dbReference type="Proteomes" id="UP000252355"/>
    </source>
</evidence>
<dbReference type="PANTHER" id="PTHR30586">
    <property type="entry name" value="ELECTRON TRANSPORT COMPLEX PROTEIN RNFE"/>
    <property type="match status" value="1"/>
</dbReference>
<proteinExistence type="predicted"/>
<feature type="transmembrane region" description="Helical" evidence="7">
    <location>
        <begin position="70"/>
        <end position="91"/>
    </location>
</feature>
<reference evidence="8 9" key="1">
    <citation type="submission" date="2018-05" db="EMBL/GenBank/DDBJ databases">
        <title>A metagenomic window into the 2 km-deep terrestrial subsurface aquifer revealed taxonomically and functionally diverse microbial community comprising novel uncultured bacterial lineages.</title>
        <authorList>
            <person name="Kadnikov V.V."/>
            <person name="Mardanov A.V."/>
            <person name="Beletsky A.V."/>
            <person name="Banks D."/>
            <person name="Pimenov N.V."/>
            <person name="Frank Y.A."/>
            <person name="Karnachuk O.V."/>
            <person name="Ravin N.V."/>
        </authorList>
    </citation>
    <scope>NUCLEOTIDE SEQUENCE [LARGE SCALE GENOMIC DNA]</scope>
    <source>
        <strain evidence="8">BY5</strain>
    </source>
</reference>
<feature type="transmembrane region" description="Helical" evidence="7">
    <location>
        <begin position="45"/>
        <end position="63"/>
    </location>
</feature>
<name>A0A367ZRK7_9BACT</name>
<evidence type="ECO:0000256" key="6">
    <source>
        <dbReference type="ARBA" id="ARBA00023136"/>
    </source>
</evidence>
<organism evidence="8 9">
    <name type="scientific">Candidatus Ozemobacter sibiricus</name>
    <dbReference type="NCBI Taxonomy" id="2268124"/>
    <lineage>
        <taxon>Bacteria</taxon>
        <taxon>Candidatus Ozemobacteria</taxon>
        <taxon>Candidatus Ozemobacterales</taxon>
        <taxon>Candidatus Ozemobacteraceae</taxon>
        <taxon>Candidatus Ozemobacter</taxon>
    </lineage>
</organism>
<keyword evidence="6 7" id="KW-0472">Membrane</keyword>
<keyword evidence="3 7" id="KW-0812">Transmembrane</keyword>
<comment type="caution">
    <text evidence="8">The sequence shown here is derived from an EMBL/GenBank/DDBJ whole genome shotgun (WGS) entry which is preliminary data.</text>
</comment>
<sequence>MSLTNTQAWKVFAEGLWKNNPIFIMVLGICSSLAVTTFVKNAFVMYLGVAFATVFTSAIVAAIRKRIPATYRMLVFMMITSTLVIVFDRLLKLTLPAVSKEMGPYVGLIITNCIVMGRSEAFAMSNTPWLSALDGLGVSTGYGLVLLAIAVLREVFGMGTLLGTPVMPGGYQRCGLLISAPGAFLCLTVLLFLANFIREARGEGKK</sequence>
<dbReference type="InterPro" id="IPR003667">
    <property type="entry name" value="NqrDE/RnfAE"/>
</dbReference>
<feature type="transmembrane region" description="Helical" evidence="7">
    <location>
        <begin position="103"/>
        <end position="123"/>
    </location>
</feature>
<feature type="transmembrane region" description="Helical" evidence="7">
    <location>
        <begin position="135"/>
        <end position="156"/>
    </location>
</feature>
<evidence type="ECO:0000256" key="4">
    <source>
        <dbReference type="ARBA" id="ARBA00022967"/>
    </source>
</evidence>
<dbReference type="PANTHER" id="PTHR30586:SF1">
    <property type="entry name" value="NA(+)-TRANSLOCATING NADH-QUINONE REDUCTASE SUBUNIT D"/>
    <property type="match status" value="1"/>
</dbReference>
<keyword evidence="4" id="KW-1278">Translocase</keyword>
<evidence type="ECO:0000256" key="7">
    <source>
        <dbReference type="SAM" id="Phobius"/>
    </source>
</evidence>
<dbReference type="GO" id="GO:0012505">
    <property type="term" value="C:endomembrane system"/>
    <property type="evidence" value="ECO:0007669"/>
    <property type="project" value="UniProtKB-SubCell"/>
</dbReference>
<dbReference type="Pfam" id="PF02508">
    <property type="entry name" value="Rnf-Nqr"/>
    <property type="match status" value="1"/>
</dbReference>
<feature type="transmembrane region" description="Helical" evidence="7">
    <location>
        <begin position="21"/>
        <end position="39"/>
    </location>
</feature>
<evidence type="ECO:0000256" key="5">
    <source>
        <dbReference type="ARBA" id="ARBA00022989"/>
    </source>
</evidence>
<comment type="subcellular location">
    <subcellularLocation>
        <location evidence="1">Endomembrane system</location>
        <topology evidence="1">Multi-pass membrane protein</topology>
    </subcellularLocation>
</comment>
<protein>
    <submittedName>
        <fullName evidence="8">Na(+)-translocating NADH-quinone reductase subunit D</fullName>
    </submittedName>
</protein>
<keyword evidence="2" id="KW-0813">Transport</keyword>
<evidence type="ECO:0000256" key="3">
    <source>
        <dbReference type="ARBA" id="ARBA00022692"/>
    </source>
</evidence>
<keyword evidence="5 7" id="KW-1133">Transmembrane helix</keyword>